<comment type="subcellular location">
    <subcellularLocation>
        <location evidence="1">Membrane</location>
        <topology evidence="1">Multi-pass membrane protein</topology>
    </subcellularLocation>
</comment>
<evidence type="ECO:0000256" key="5">
    <source>
        <dbReference type="SAM" id="Phobius"/>
    </source>
</evidence>
<dbReference type="InterPro" id="IPR001046">
    <property type="entry name" value="NRAMP_fam"/>
</dbReference>
<dbReference type="EMBL" id="JAPNUD010000005">
    <property type="protein sequence ID" value="MDA0639632.1"/>
    <property type="molecule type" value="Genomic_DNA"/>
</dbReference>
<feature type="transmembrane region" description="Helical" evidence="5">
    <location>
        <begin position="364"/>
        <end position="386"/>
    </location>
</feature>
<accession>A0ABT4SQU9</accession>
<dbReference type="PANTHER" id="PTHR11706">
    <property type="entry name" value="SOLUTE CARRIER PROTEIN FAMILY 11 MEMBER"/>
    <property type="match status" value="1"/>
</dbReference>
<dbReference type="Pfam" id="PF01566">
    <property type="entry name" value="Nramp"/>
    <property type="match status" value="1"/>
</dbReference>
<evidence type="ECO:0000313" key="7">
    <source>
        <dbReference type="Proteomes" id="UP001212498"/>
    </source>
</evidence>
<dbReference type="Proteomes" id="UP001212498">
    <property type="component" value="Unassembled WGS sequence"/>
</dbReference>
<evidence type="ECO:0000256" key="3">
    <source>
        <dbReference type="ARBA" id="ARBA00022989"/>
    </source>
</evidence>
<evidence type="ECO:0000256" key="1">
    <source>
        <dbReference type="ARBA" id="ARBA00004141"/>
    </source>
</evidence>
<evidence type="ECO:0000256" key="4">
    <source>
        <dbReference type="ARBA" id="ARBA00023136"/>
    </source>
</evidence>
<evidence type="ECO:0000313" key="6">
    <source>
        <dbReference type="EMBL" id="MDA0639632.1"/>
    </source>
</evidence>
<feature type="transmembrane region" description="Helical" evidence="5">
    <location>
        <begin position="239"/>
        <end position="263"/>
    </location>
</feature>
<feature type="transmembrane region" description="Helical" evidence="5">
    <location>
        <begin position="290"/>
        <end position="316"/>
    </location>
</feature>
<dbReference type="RefSeq" id="WP_271275107.1">
    <property type="nucleotide sequence ID" value="NZ_BAABFD010000005.1"/>
</dbReference>
<feature type="transmembrane region" description="Helical" evidence="5">
    <location>
        <begin position="406"/>
        <end position="427"/>
    </location>
</feature>
<feature type="transmembrane region" description="Helical" evidence="5">
    <location>
        <begin position="133"/>
        <end position="150"/>
    </location>
</feature>
<keyword evidence="4 5" id="KW-0472">Membrane</keyword>
<feature type="transmembrane region" description="Helical" evidence="5">
    <location>
        <begin position="21"/>
        <end position="40"/>
    </location>
</feature>
<feature type="transmembrane region" description="Helical" evidence="5">
    <location>
        <begin position="157"/>
        <end position="177"/>
    </location>
</feature>
<evidence type="ECO:0000256" key="2">
    <source>
        <dbReference type="ARBA" id="ARBA00022692"/>
    </source>
</evidence>
<comment type="caution">
    <text evidence="6">The sequence shown here is derived from an EMBL/GenBank/DDBJ whole genome shotgun (WGS) entry which is preliminary data.</text>
</comment>
<feature type="transmembrane region" description="Helical" evidence="5">
    <location>
        <begin position="92"/>
        <end position="113"/>
    </location>
</feature>
<sequence length="428" mass="45311">MDTSREVRAAEEPRIPASTGAWLRTIGPGLVLAAAAVGSGDMITALVAGGQYGMGLLWAILLAVVLKFFMTEGIARWTLSSGTTLITAWQSLSRWVLVPFAAYVLVLAMVFGAAGPSAAGLAANAMVPGLSPTAWAIVHAVVAFIVVLVGRYRLFELVMKILVGMMFVCAVAVAVAIRPNVGNLLSGSIPSLPDGSLLYVVSIIGGFGGTLSIIAYGYWAREKGWRSPPWVRVMRVDVVISYVLAGIFAVAMLIVGAEFLTIAKFGIEGNADLVGVANLLGQSYGAPVEWLFLLGFWAVVASSVLGVWNGFGYLFADAVRAFRGVPEEESEQHTSTRSPAFRVFLVLITFPPMILAAVGQPVFLVILTGVLAAVFAPFLCATLLWLLNSRRIDAVYRNRPLSVSNLVLGGAILLFAVLGGQSLLSMFG</sequence>
<dbReference type="PANTHER" id="PTHR11706:SF3">
    <property type="entry name" value="METAL ION TRANSPORT PROTEIN"/>
    <property type="match status" value="1"/>
</dbReference>
<name>A0ABT4SQU9_9ACTN</name>
<keyword evidence="3 5" id="KW-1133">Transmembrane helix</keyword>
<proteinExistence type="predicted"/>
<protein>
    <submittedName>
        <fullName evidence="6">Nramp family divalent metal transporter</fullName>
    </submittedName>
</protein>
<organism evidence="6 7">
    <name type="scientific">Nonomuraea ferruginea</name>
    <dbReference type="NCBI Taxonomy" id="46174"/>
    <lineage>
        <taxon>Bacteria</taxon>
        <taxon>Bacillati</taxon>
        <taxon>Actinomycetota</taxon>
        <taxon>Actinomycetes</taxon>
        <taxon>Streptosporangiales</taxon>
        <taxon>Streptosporangiaceae</taxon>
        <taxon>Nonomuraea</taxon>
    </lineage>
</organism>
<feature type="transmembrane region" description="Helical" evidence="5">
    <location>
        <begin position="197"/>
        <end position="219"/>
    </location>
</feature>
<keyword evidence="2 5" id="KW-0812">Transmembrane</keyword>
<reference evidence="6 7" key="1">
    <citation type="submission" date="2022-11" db="EMBL/GenBank/DDBJ databases">
        <title>Nonomuraea corallina sp. nov., a new species of the genus Nonomuraea isolated from sea side sediment in Thai sea.</title>
        <authorList>
            <person name="Ngamcharungchit C."/>
            <person name="Matsumoto A."/>
            <person name="Suriyachadkun C."/>
            <person name="Panbangred W."/>
            <person name="Inahashi Y."/>
            <person name="Intra B."/>
        </authorList>
    </citation>
    <scope>NUCLEOTIDE SEQUENCE [LARGE SCALE GENOMIC DNA]</scope>
    <source>
        <strain evidence="6 7">DSM 43553</strain>
    </source>
</reference>
<keyword evidence="7" id="KW-1185">Reference proteome</keyword>
<feature type="transmembrane region" description="Helical" evidence="5">
    <location>
        <begin position="340"/>
        <end position="358"/>
    </location>
</feature>
<feature type="transmembrane region" description="Helical" evidence="5">
    <location>
        <begin position="52"/>
        <end position="71"/>
    </location>
</feature>
<dbReference type="NCBIfam" id="NF037982">
    <property type="entry name" value="Nramp_1"/>
    <property type="match status" value="2"/>
</dbReference>
<gene>
    <name evidence="6" type="ORF">OUY24_03240</name>
</gene>